<keyword evidence="3" id="KW-0804">Transcription</keyword>
<keyword evidence="1" id="KW-0805">Transcription regulation</keyword>
<name>K9Y2V2_STAC7</name>
<evidence type="ECO:0000313" key="6">
    <source>
        <dbReference type="EMBL" id="AFZ38367.1"/>
    </source>
</evidence>
<dbReference type="KEGG" id="scs:Sta7437_4943"/>
<organism evidence="6 7">
    <name type="scientific">Stanieria cyanosphaera (strain ATCC 29371 / PCC 7437)</name>
    <dbReference type="NCBI Taxonomy" id="111780"/>
    <lineage>
        <taxon>Bacteria</taxon>
        <taxon>Bacillati</taxon>
        <taxon>Cyanobacteriota</taxon>
        <taxon>Cyanophyceae</taxon>
        <taxon>Pleurocapsales</taxon>
        <taxon>Dermocarpellaceae</taxon>
        <taxon>Stanieria</taxon>
    </lineage>
</organism>
<accession>K9Y2V2</accession>
<dbReference type="EMBL" id="CP003656">
    <property type="protein sequence ID" value="AFZ38367.1"/>
    <property type="molecule type" value="Genomic_DNA"/>
</dbReference>
<dbReference type="PATRIC" id="fig|111780.3.peg.5114"/>
<proteinExistence type="predicted"/>
<dbReference type="PANTHER" id="PTHR30204:SF94">
    <property type="entry name" value="HEAVY METAL-DEPENDENT TRANSCRIPTIONAL REGULATOR HI_0293-RELATED"/>
    <property type="match status" value="1"/>
</dbReference>
<feature type="coiled-coil region" evidence="4">
    <location>
        <begin position="87"/>
        <end position="114"/>
    </location>
</feature>
<keyword evidence="4" id="KW-0175">Coiled coil</keyword>
<feature type="domain" description="HTH merR-type" evidence="5">
    <location>
        <begin position="6"/>
        <end position="75"/>
    </location>
</feature>
<dbReference type="GO" id="GO:0003700">
    <property type="term" value="F:DNA-binding transcription factor activity"/>
    <property type="evidence" value="ECO:0007669"/>
    <property type="project" value="InterPro"/>
</dbReference>
<dbReference type="InterPro" id="IPR009061">
    <property type="entry name" value="DNA-bd_dom_put_sf"/>
</dbReference>
<keyword evidence="2" id="KW-0238">DNA-binding</keyword>
<dbReference type="PROSITE" id="PS50937">
    <property type="entry name" value="HTH_MERR_2"/>
    <property type="match status" value="1"/>
</dbReference>
<gene>
    <name evidence="6" type="ordered locus">Sta7437_4943</name>
</gene>
<dbReference type="Proteomes" id="UP000010473">
    <property type="component" value="Plasmid pSTA7437.03"/>
</dbReference>
<dbReference type="SUPFAM" id="SSF46955">
    <property type="entry name" value="Putative DNA-binding domain"/>
    <property type="match status" value="1"/>
</dbReference>
<dbReference type="Pfam" id="PF13411">
    <property type="entry name" value="MerR_1"/>
    <property type="match status" value="1"/>
</dbReference>
<evidence type="ECO:0000256" key="4">
    <source>
        <dbReference type="SAM" id="Coils"/>
    </source>
</evidence>
<dbReference type="HOGENOM" id="CLU_060077_2_2_3"/>
<dbReference type="PRINTS" id="PR00040">
    <property type="entry name" value="HTHMERR"/>
</dbReference>
<evidence type="ECO:0000313" key="7">
    <source>
        <dbReference type="Proteomes" id="UP000010473"/>
    </source>
</evidence>
<protein>
    <submittedName>
        <fullName evidence="6">Transcriptional regulator, MerR family</fullName>
    </submittedName>
</protein>
<keyword evidence="6" id="KW-0614">Plasmid</keyword>
<dbReference type="Gene3D" id="1.10.1660.10">
    <property type="match status" value="1"/>
</dbReference>
<dbReference type="PROSITE" id="PS00552">
    <property type="entry name" value="HTH_MERR_1"/>
    <property type="match status" value="1"/>
</dbReference>
<dbReference type="OrthoDB" id="9791488at2"/>
<evidence type="ECO:0000256" key="2">
    <source>
        <dbReference type="ARBA" id="ARBA00023125"/>
    </source>
</evidence>
<dbReference type="SMART" id="SM00422">
    <property type="entry name" value="HTH_MERR"/>
    <property type="match status" value="1"/>
</dbReference>
<dbReference type="CDD" id="cd04770">
    <property type="entry name" value="HTH_HMRTR"/>
    <property type="match status" value="1"/>
</dbReference>
<evidence type="ECO:0000256" key="1">
    <source>
        <dbReference type="ARBA" id="ARBA00023015"/>
    </source>
</evidence>
<reference evidence="7" key="1">
    <citation type="journal article" date="2013" name="Proc. Natl. Acad. Sci. U.S.A.">
        <title>Improving the coverage of the cyanobacterial phylum using diversity-driven genome sequencing.</title>
        <authorList>
            <person name="Shih P.M."/>
            <person name="Wu D."/>
            <person name="Latifi A."/>
            <person name="Axen S.D."/>
            <person name="Fewer D.P."/>
            <person name="Talla E."/>
            <person name="Calteau A."/>
            <person name="Cai F."/>
            <person name="Tandeau de Marsac N."/>
            <person name="Rippka R."/>
            <person name="Herdman M."/>
            <person name="Sivonen K."/>
            <person name="Coursin T."/>
            <person name="Laurent T."/>
            <person name="Goodwin L."/>
            <person name="Nolan M."/>
            <person name="Davenport K.W."/>
            <person name="Han C.S."/>
            <person name="Rubin E.M."/>
            <person name="Eisen J.A."/>
            <person name="Woyke T."/>
            <person name="Gugger M."/>
            <person name="Kerfeld C.A."/>
        </authorList>
    </citation>
    <scope>NUCLEOTIDE SEQUENCE [LARGE SCALE GENOMIC DNA]</scope>
    <source>
        <strain evidence="7">ATCC 29371 / PCC 7437</strain>
        <plasmid evidence="7">Plasmid pSTA7437.03</plasmid>
    </source>
</reference>
<dbReference type="InterPro" id="IPR000551">
    <property type="entry name" value="MerR-type_HTH_dom"/>
</dbReference>
<evidence type="ECO:0000256" key="3">
    <source>
        <dbReference type="ARBA" id="ARBA00023163"/>
    </source>
</evidence>
<dbReference type="PANTHER" id="PTHR30204">
    <property type="entry name" value="REDOX-CYCLING DRUG-SENSING TRANSCRIPTIONAL ACTIVATOR SOXR"/>
    <property type="match status" value="1"/>
</dbReference>
<dbReference type="InterPro" id="IPR047057">
    <property type="entry name" value="MerR_fam"/>
</dbReference>
<dbReference type="AlphaFoldDB" id="K9Y2V2"/>
<keyword evidence="7" id="KW-1185">Reference proteome</keyword>
<geneLocation type="plasmid" evidence="6 7">
    <name>pSTA7437.03</name>
</geneLocation>
<dbReference type="GO" id="GO:0003677">
    <property type="term" value="F:DNA binding"/>
    <property type="evidence" value="ECO:0007669"/>
    <property type="project" value="UniProtKB-KW"/>
</dbReference>
<sequence length="146" mass="16812">MAGKEGWLIGELSDRVGVSAHTIRYYERLGLLEPPRRTESQYRIYGQENEERLRFIQKAKRFGLSLDEIKQLIAIRTQGTPPCASLKTMVKQRLDDLNRQIEEMMSLRQELASRYEEISKLLPNASTLPTEEICQGKICGLIESIE</sequence>
<evidence type="ECO:0000259" key="5">
    <source>
        <dbReference type="PROSITE" id="PS50937"/>
    </source>
</evidence>
<dbReference type="RefSeq" id="WP_015195743.1">
    <property type="nucleotide sequence ID" value="NC_019750.1"/>
</dbReference>